<evidence type="ECO:0000259" key="9">
    <source>
        <dbReference type="Pfam" id="PF01431"/>
    </source>
</evidence>
<keyword evidence="8" id="KW-0812">Transmembrane</keyword>
<evidence type="ECO:0000313" key="11">
    <source>
        <dbReference type="EMBL" id="KAJ8317164.1"/>
    </source>
</evidence>
<keyword evidence="3" id="KW-0645">Protease</keyword>
<dbReference type="PANTHER" id="PTHR11733:SF167">
    <property type="entry name" value="FI17812P1-RELATED"/>
    <property type="match status" value="1"/>
</dbReference>
<evidence type="ECO:0000256" key="3">
    <source>
        <dbReference type="ARBA" id="ARBA00022670"/>
    </source>
</evidence>
<name>A0ABQ9FIQ5_TEGGR</name>
<dbReference type="CDD" id="cd08662">
    <property type="entry name" value="M13"/>
    <property type="match status" value="1"/>
</dbReference>
<dbReference type="InterPro" id="IPR042089">
    <property type="entry name" value="Peptidase_M13_dom_2"/>
</dbReference>
<comment type="cofactor">
    <cofactor evidence="1">
        <name>Zn(2+)</name>
        <dbReference type="ChEBI" id="CHEBI:29105"/>
    </cofactor>
</comment>
<dbReference type="Pfam" id="PF01431">
    <property type="entry name" value="Peptidase_M13"/>
    <property type="match status" value="1"/>
</dbReference>
<proteinExistence type="inferred from homology"/>
<dbReference type="EMBL" id="JARBDR010000246">
    <property type="protein sequence ID" value="KAJ8317164.1"/>
    <property type="molecule type" value="Genomic_DNA"/>
</dbReference>
<keyword evidence="4" id="KW-0479">Metal-binding</keyword>
<evidence type="ECO:0008006" key="13">
    <source>
        <dbReference type="Google" id="ProtNLM"/>
    </source>
</evidence>
<keyword evidence="5" id="KW-0378">Hydrolase</keyword>
<sequence length="692" mass="80384">MQLKANLTGKTMFRRKRENLIEDDQSAIDRDKRRHNLEKVICIVFSALVTAGVIAAAALLSRPHNKGPNTTGQILKRANWICNGELQNKTWVADMCEDLNYTSKPCERFEEYACDAWSNRTKIPYGLDSWNRFEDTGRRILKIIRQMFDSSNIIGLAESKAKLFFDQCMKQDARSKVMDNLRYLKSYLVRLKGTELNDQNNKISEVLPMIHQHGIWSLFKLSVIIHPKDPSKHIVKIEPGTLPFSESLADMDPNRLYLATPRQKNNIKILLSNRKQKVQKEDDLASSRVEKIMDSQMKINKVLLRIFWGMSAKCIWQEKLLYAFEPCKPEVERYANKIQNLAVNISLVSIEMQCLIIDFMLMTFTRNILSKFHSQLLVDGEYYEEKLQQDYNTNHWYHCMLLTNNVFGMATGSMYIRNITSENDKDHEDRFKDVKEILTQIKQAYKSIILNDSWLDNETRKKAVKKLDLMVDKIGYPSEIMNVTYRDELYSKFQIISYTWFYTLTYAMKFAVNEMINNIQKTVDRKRIMNFGGLGTIIGHEIMHAFGKSGSFHDEYGRYKDWLNPSTATKLMKKSKCLADSEITNDEDIADTVGLRAAYHAYQLWKTGNAFDNETINWMKKRNFKEDRLFSVAFSQSFCEKYNSDGLGRLVGTHSPGPFRIKGALGDTAFFMNAFSCTNYSPYVFKNKCNVF</sequence>
<keyword evidence="12" id="KW-1185">Reference proteome</keyword>
<evidence type="ECO:0000256" key="8">
    <source>
        <dbReference type="SAM" id="Phobius"/>
    </source>
</evidence>
<keyword evidence="7" id="KW-0482">Metalloprotease</keyword>
<dbReference type="InterPro" id="IPR018497">
    <property type="entry name" value="Peptidase_M13_C"/>
</dbReference>
<dbReference type="SUPFAM" id="SSF55486">
    <property type="entry name" value="Metalloproteases ('zincins'), catalytic domain"/>
    <property type="match status" value="1"/>
</dbReference>
<evidence type="ECO:0000256" key="2">
    <source>
        <dbReference type="ARBA" id="ARBA00007357"/>
    </source>
</evidence>
<dbReference type="Pfam" id="PF05649">
    <property type="entry name" value="Peptidase_M13_N"/>
    <property type="match status" value="2"/>
</dbReference>
<feature type="domain" description="Peptidase M13 C-terminal" evidence="9">
    <location>
        <begin position="526"/>
        <end position="691"/>
    </location>
</feature>
<dbReference type="InterPro" id="IPR000718">
    <property type="entry name" value="Peptidase_M13"/>
</dbReference>
<dbReference type="InterPro" id="IPR008753">
    <property type="entry name" value="Peptidase_M13_N"/>
</dbReference>
<reference evidence="11 12" key="1">
    <citation type="submission" date="2022-12" db="EMBL/GenBank/DDBJ databases">
        <title>Chromosome-level genome of Tegillarca granosa.</title>
        <authorList>
            <person name="Kim J."/>
        </authorList>
    </citation>
    <scope>NUCLEOTIDE SEQUENCE [LARGE SCALE GENOMIC DNA]</scope>
    <source>
        <strain evidence="11">Teg-2019</strain>
        <tissue evidence="11">Adductor muscle</tissue>
    </source>
</reference>
<comment type="similarity">
    <text evidence="2">Belongs to the peptidase M13 family.</text>
</comment>
<gene>
    <name evidence="11" type="ORF">KUTeg_005068</name>
</gene>
<evidence type="ECO:0000313" key="12">
    <source>
        <dbReference type="Proteomes" id="UP001217089"/>
    </source>
</evidence>
<keyword evidence="6" id="KW-0862">Zinc</keyword>
<evidence type="ECO:0000256" key="4">
    <source>
        <dbReference type="ARBA" id="ARBA00022723"/>
    </source>
</evidence>
<dbReference type="PANTHER" id="PTHR11733">
    <property type="entry name" value="ZINC METALLOPROTEASE FAMILY M13 NEPRILYSIN-RELATED"/>
    <property type="match status" value="1"/>
</dbReference>
<evidence type="ECO:0000256" key="1">
    <source>
        <dbReference type="ARBA" id="ARBA00001947"/>
    </source>
</evidence>
<feature type="domain" description="Peptidase M13 N-terminal" evidence="10">
    <location>
        <begin position="105"/>
        <end position="300"/>
    </location>
</feature>
<dbReference type="Proteomes" id="UP001217089">
    <property type="component" value="Unassembled WGS sequence"/>
</dbReference>
<evidence type="ECO:0000259" key="10">
    <source>
        <dbReference type="Pfam" id="PF05649"/>
    </source>
</evidence>
<accession>A0ABQ9FIQ5</accession>
<dbReference type="PROSITE" id="PS51885">
    <property type="entry name" value="NEPRILYSIN"/>
    <property type="match status" value="1"/>
</dbReference>
<dbReference type="Gene3D" id="1.10.1380.10">
    <property type="entry name" value="Neutral endopeptidase , domain2"/>
    <property type="match status" value="1"/>
</dbReference>
<protein>
    <recommendedName>
        <fullName evidence="13">Endothelin-converting enzyme 1</fullName>
    </recommendedName>
</protein>
<dbReference type="Gene3D" id="3.40.390.10">
    <property type="entry name" value="Collagenase (Catalytic Domain)"/>
    <property type="match status" value="1"/>
</dbReference>
<dbReference type="InterPro" id="IPR024079">
    <property type="entry name" value="MetalloPept_cat_dom_sf"/>
</dbReference>
<feature type="transmembrane region" description="Helical" evidence="8">
    <location>
        <begin position="40"/>
        <end position="60"/>
    </location>
</feature>
<keyword evidence="8" id="KW-0472">Membrane</keyword>
<feature type="domain" description="Peptidase M13 N-terminal" evidence="10">
    <location>
        <begin position="360"/>
        <end position="477"/>
    </location>
</feature>
<evidence type="ECO:0000256" key="5">
    <source>
        <dbReference type="ARBA" id="ARBA00022801"/>
    </source>
</evidence>
<organism evidence="11 12">
    <name type="scientific">Tegillarca granosa</name>
    <name type="common">Malaysian cockle</name>
    <name type="synonym">Anadara granosa</name>
    <dbReference type="NCBI Taxonomy" id="220873"/>
    <lineage>
        <taxon>Eukaryota</taxon>
        <taxon>Metazoa</taxon>
        <taxon>Spiralia</taxon>
        <taxon>Lophotrochozoa</taxon>
        <taxon>Mollusca</taxon>
        <taxon>Bivalvia</taxon>
        <taxon>Autobranchia</taxon>
        <taxon>Pteriomorphia</taxon>
        <taxon>Arcoida</taxon>
        <taxon>Arcoidea</taxon>
        <taxon>Arcidae</taxon>
        <taxon>Tegillarca</taxon>
    </lineage>
</organism>
<evidence type="ECO:0000256" key="6">
    <source>
        <dbReference type="ARBA" id="ARBA00022833"/>
    </source>
</evidence>
<evidence type="ECO:0000256" key="7">
    <source>
        <dbReference type="ARBA" id="ARBA00023049"/>
    </source>
</evidence>
<comment type="caution">
    <text evidence="11">The sequence shown here is derived from an EMBL/GenBank/DDBJ whole genome shotgun (WGS) entry which is preliminary data.</text>
</comment>
<keyword evidence="8" id="KW-1133">Transmembrane helix</keyword>